<dbReference type="CDD" id="cd00098">
    <property type="entry name" value="IgC1"/>
    <property type="match status" value="1"/>
</dbReference>
<evidence type="ECO:0000256" key="2">
    <source>
        <dbReference type="SAM" id="SignalP"/>
    </source>
</evidence>
<dbReference type="InterPro" id="IPR007110">
    <property type="entry name" value="Ig-like_dom"/>
</dbReference>
<dbReference type="Ensembl" id="ENSPMGT00000006845.1">
    <property type="protein sequence ID" value="ENSPMGP00000006437.1"/>
    <property type="gene ID" value="ENSPMGG00000005406.1"/>
</dbReference>
<dbReference type="InterPro" id="IPR013783">
    <property type="entry name" value="Ig-like_fold"/>
</dbReference>
<evidence type="ECO:0000259" key="3">
    <source>
        <dbReference type="PROSITE" id="PS50835"/>
    </source>
</evidence>
<sequence length="141" mass="16316">MGLLSFIRQLLVTLLFLASPTLDIPQQWVVLERENHLKCSVSGYYPPPIYLSWTKNGQDIQPPHQIEGEQTADGYYRANGNLTIWPSSDDKNDTFGCKVLHSGVEQQLEFQLNVTCKFQEYMTFELLKIENSLTVWPIWFC</sequence>
<name>A0A3B3ZP44_9GOBI</name>
<evidence type="ECO:0000313" key="4">
    <source>
        <dbReference type="Ensembl" id="ENSPMGP00000006437.1"/>
    </source>
</evidence>
<proteinExistence type="predicted"/>
<dbReference type="PANTHER" id="PTHR23411">
    <property type="entry name" value="TAPASIN"/>
    <property type="match status" value="1"/>
</dbReference>
<accession>A0A3B3ZP44</accession>
<keyword evidence="2" id="KW-0732">Signal</keyword>
<dbReference type="SMART" id="SM00407">
    <property type="entry name" value="IGc1"/>
    <property type="match status" value="1"/>
</dbReference>
<organism evidence="4 5">
    <name type="scientific">Periophthalmus magnuspinnatus</name>
    <dbReference type="NCBI Taxonomy" id="409849"/>
    <lineage>
        <taxon>Eukaryota</taxon>
        <taxon>Metazoa</taxon>
        <taxon>Chordata</taxon>
        <taxon>Craniata</taxon>
        <taxon>Vertebrata</taxon>
        <taxon>Euteleostomi</taxon>
        <taxon>Actinopterygii</taxon>
        <taxon>Neopterygii</taxon>
        <taxon>Teleostei</taxon>
        <taxon>Neoteleostei</taxon>
        <taxon>Acanthomorphata</taxon>
        <taxon>Gobiaria</taxon>
        <taxon>Gobiiformes</taxon>
        <taxon>Gobioidei</taxon>
        <taxon>Gobiidae</taxon>
        <taxon>Oxudercinae</taxon>
        <taxon>Periophthalmus</taxon>
    </lineage>
</organism>
<evidence type="ECO:0000313" key="5">
    <source>
        <dbReference type="Proteomes" id="UP000261520"/>
    </source>
</evidence>
<dbReference type="PROSITE" id="PS50835">
    <property type="entry name" value="IG_LIKE"/>
    <property type="match status" value="1"/>
</dbReference>
<keyword evidence="5" id="KW-1185">Reference proteome</keyword>
<dbReference type="Proteomes" id="UP000261520">
    <property type="component" value="Unplaced"/>
</dbReference>
<reference evidence="4" key="2">
    <citation type="submission" date="2025-09" db="UniProtKB">
        <authorList>
            <consortium name="Ensembl"/>
        </authorList>
    </citation>
    <scope>IDENTIFICATION</scope>
</reference>
<feature type="signal peptide" evidence="2">
    <location>
        <begin position="1"/>
        <end position="23"/>
    </location>
</feature>
<keyword evidence="1" id="KW-0393">Immunoglobulin domain</keyword>
<reference evidence="4" key="1">
    <citation type="submission" date="2025-08" db="UniProtKB">
        <authorList>
            <consortium name="Ensembl"/>
        </authorList>
    </citation>
    <scope>IDENTIFICATION</scope>
</reference>
<feature type="domain" description="Ig-like" evidence="3">
    <location>
        <begin position="20"/>
        <end position="115"/>
    </location>
</feature>
<dbReference type="STRING" id="409849.ENSPMGP00000006437"/>
<evidence type="ECO:0000256" key="1">
    <source>
        <dbReference type="ARBA" id="ARBA00023319"/>
    </source>
</evidence>
<dbReference type="SUPFAM" id="SSF48726">
    <property type="entry name" value="Immunoglobulin"/>
    <property type="match status" value="1"/>
</dbReference>
<dbReference type="Gene3D" id="2.60.40.10">
    <property type="entry name" value="Immunoglobulins"/>
    <property type="match status" value="1"/>
</dbReference>
<dbReference type="InterPro" id="IPR050380">
    <property type="entry name" value="Immune_Resp_Modulators"/>
</dbReference>
<dbReference type="InterPro" id="IPR003597">
    <property type="entry name" value="Ig_C1-set"/>
</dbReference>
<dbReference type="AlphaFoldDB" id="A0A3B3ZP44"/>
<dbReference type="InterPro" id="IPR036179">
    <property type="entry name" value="Ig-like_dom_sf"/>
</dbReference>
<dbReference type="Pfam" id="PF07654">
    <property type="entry name" value="C1-set"/>
    <property type="match status" value="1"/>
</dbReference>
<feature type="chain" id="PRO_5017435283" description="Ig-like domain-containing protein" evidence="2">
    <location>
        <begin position="24"/>
        <end position="141"/>
    </location>
</feature>
<protein>
    <recommendedName>
        <fullName evidence="3">Ig-like domain-containing protein</fullName>
    </recommendedName>
</protein>